<feature type="region of interest" description="Disordered" evidence="8">
    <location>
        <begin position="487"/>
        <end position="515"/>
    </location>
</feature>
<keyword evidence="3" id="KW-0227">DNA damage</keyword>
<comment type="similarity">
    <text evidence="2">Belongs to the SLX4 family.</text>
</comment>
<dbReference type="GO" id="GO:0006281">
    <property type="term" value="P:DNA repair"/>
    <property type="evidence" value="ECO:0007669"/>
    <property type="project" value="UniProtKB-KW"/>
</dbReference>
<dbReference type="PANTHER" id="PTHR21541:SF3">
    <property type="entry name" value="STRUCTURE-SPECIFIC ENDONUCLEASE SUBUNIT SLX4"/>
    <property type="match status" value="1"/>
</dbReference>
<reference evidence="11" key="1">
    <citation type="submission" date="2023-08" db="EMBL/GenBank/DDBJ databases">
        <authorList>
            <person name="Adameyko K."/>
            <person name="Kravchuk O."/>
            <person name="Lyupina Y."/>
        </authorList>
    </citation>
    <scope>NUCLEOTIDE SEQUENCE</scope>
</reference>
<proteinExistence type="evidence at transcript level"/>
<name>A0AA96MLT9_HALDU</name>
<keyword evidence="9" id="KW-1133">Transmembrane helix</keyword>
<keyword evidence="5" id="KW-0234">DNA repair</keyword>
<evidence type="ECO:0000256" key="3">
    <source>
        <dbReference type="ARBA" id="ARBA00022763"/>
    </source>
</evidence>
<feature type="region of interest" description="Disordered" evidence="8">
    <location>
        <begin position="560"/>
        <end position="589"/>
    </location>
</feature>
<dbReference type="GO" id="GO:0033557">
    <property type="term" value="C:Slx1-Slx4 complex"/>
    <property type="evidence" value="ECO:0007669"/>
    <property type="project" value="InterPro"/>
</dbReference>
<dbReference type="CDD" id="cd18186">
    <property type="entry name" value="BTB_POZ_ZBTB_KLHL-like"/>
    <property type="match status" value="1"/>
</dbReference>
<dbReference type="InterPro" id="IPR011333">
    <property type="entry name" value="SKP1/BTB/POZ_sf"/>
</dbReference>
<dbReference type="Pfam" id="PF00651">
    <property type="entry name" value="BTB"/>
    <property type="match status" value="1"/>
</dbReference>
<dbReference type="AlphaFoldDB" id="A0AA96MLT9"/>
<evidence type="ECO:0000256" key="6">
    <source>
        <dbReference type="ARBA" id="ARBA00023242"/>
    </source>
</evidence>
<feature type="compositionally biased region" description="Basic residues" evidence="8">
    <location>
        <begin position="7"/>
        <end position="18"/>
    </location>
</feature>
<comment type="subcellular location">
    <subcellularLocation>
        <location evidence="1">Nucleus</location>
    </subcellularLocation>
</comment>
<protein>
    <recommendedName>
        <fullName evidence="7">Structure-specific endonuclease subunit SLX4</fullName>
    </recommendedName>
</protein>
<dbReference type="EMBL" id="OR460144">
    <property type="protein sequence ID" value="WNS50067.1"/>
    <property type="molecule type" value="mRNA"/>
</dbReference>
<evidence type="ECO:0000256" key="2">
    <source>
        <dbReference type="ARBA" id="ARBA00006661"/>
    </source>
</evidence>
<feature type="transmembrane region" description="Helical" evidence="9">
    <location>
        <begin position="946"/>
        <end position="969"/>
    </location>
</feature>
<feature type="transmembrane region" description="Helical" evidence="9">
    <location>
        <begin position="875"/>
        <end position="897"/>
    </location>
</feature>
<evidence type="ECO:0000256" key="9">
    <source>
        <dbReference type="SAM" id="Phobius"/>
    </source>
</evidence>
<evidence type="ECO:0000313" key="11">
    <source>
        <dbReference type="EMBL" id="WNS50067.1"/>
    </source>
</evidence>
<feature type="compositionally biased region" description="Polar residues" evidence="8">
    <location>
        <begin position="570"/>
        <end position="588"/>
    </location>
</feature>
<keyword evidence="6" id="KW-0539">Nucleus</keyword>
<dbReference type="GO" id="GO:0004519">
    <property type="term" value="F:endonuclease activity"/>
    <property type="evidence" value="ECO:0007669"/>
    <property type="project" value="UniProtKB-KW"/>
</dbReference>
<evidence type="ECO:0000256" key="4">
    <source>
        <dbReference type="ARBA" id="ARBA00023172"/>
    </source>
</evidence>
<keyword evidence="4" id="KW-0233">DNA recombination</keyword>
<keyword evidence="9" id="KW-0812">Transmembrane</keyword>
<feature type="transmembrane region" description="Helical" evidence="9">
    <location>
        <begin position="989"/>
        <end position="1011"/>
    </location>
</feature>
<dbReference type="CDD" id="cd22999">
    <property type="entry name" value="SAP_SLX4"/>
    <property type="match status" value="1"/>
</dbReference>
<dbReference type="PROSITE" id="PS50097">
    <property type="entry name" value="BTB"/>
    <property type="match status" value="1"/>
</dbReference>
<evidence type="ECO:0000256" key="1">
    <source>
        <dbReference type="ARBA" id="ARBA00004123"/>
    </source>
</evidence>
<feature type="region of interest" description="Disordered" evidence="8">
    <location>
        <begin position="771"/>
        <end position="802"/>
    </location>
</feature>
<feature type="transmembrane region" description="Helical" evidence="9">
    <location>
        <begin position="912"/>
        <end position="934"/>
    </location>
</feature>
<dbReference type="SUPFAM" id="SSF54695">
    <property type="entry name" value="POZ domain"/>
    <property type="match status" value="1"/>
</dbReference>
<evidence type="ECO:0000259" key="10">
    <source>
        <dbReference type="PROSITE" id="PS50097"/>
    </source>
</evidence>
<evidence type="ECO:0000256" key="7">
    <source>
        <dbReference type="ARBA" id="ARBA00029496"/>
    </source>
</evidence>
<dbReference type="PANTHER" id="PTHR21541">
    <property type="entry name" value="BTB POZ DOMAIN CONTAINING 12"/>
    <property type="match status" value="1"/>
</dbReference>
<dbReference type="InterPro" id="IPR018574">
    <property type="entry name" value="Structure-sp_endonuc_su_Slx4"/>
</dbReference>
<keyword evidence="11" id="KW-0378">Hydrolase</keyword>
<keyword evidence="11" id="KW-0255">Endonuclease</keyword>
<sequence length="1023" mass="110700">MAPKLKLALKRSKSRQQGKQHPIELSLAPQVEPTSATALQELKTQEHDQCFQPKPSDDSDELDFRASKSSNVIPIVTLPDSRPQPKRPKRINAQVLSPLELDQIQLATALSKSEAPAGTMELSMVPRPKAKSKTAPKSLLESLTSDKVNQIISNRLDSVLEDSNVPPADASALGPSKLTRTEHFEPSSAVDVLMSHSAGVSSGSRLWSVAAYSESNPEENFYVEPLQPLIRSDTASVFDLDTMPCLQEVEDIKNAVNHQPPATPSQEDVCCSEFKAAAMQTDMLPSSCCSGFAGLQGSSFLSDTRVLLQSGASVPGHAAVLYTRWPLFRKMLSEAKPTSPSFITLDLQEHSPHLVQQLMDYLYTGSHGPDYDEMVQVFFNTLQTLSFTVSTTVLSNELQGDMDVSESLGGTSGLTMTHNVPDDFFCAMDESTFENKSESHNDVIIDLSASCFSSALGIGPHGVNNVSKPSSLPYSFTDTELLDQSLPLPSAVSKPSPSHETASSVSCSTAENNRPATDVRLTQSLPQLSSPGGNIESLAADEWLLLPVLPHLSAACPTSQVSEEELTGEVVSSSAEDGESDSVSNSGDSLADVRLSQDWLDFSLDCPQVDYLLSPMTLTYEQSAVQGLSVAAGTPLTSRITAPRSRDTPQQPPLAGTGDIIQGGSTPPDHHMMSCDIIRGGFTPPDHHMMSGDIIRGGSTPPDHHMMSAVTPGGLASSDAVTPMPDYRNMATPWLKGQMSKFGVRSLSKKKMIAKLIEIYEYLHPIIEDRSSSDVPDSAPAQSTDVDPMAGPGGKRKGRRNKKAEVDLCTCQNASAKDSTDIHTRIFHCIMNCEELYRDIILYKTVDLAEFRECLNQQGIKIANPKLMAYLDKQAATCTTVVAGMGWLLFVIGMGLFRDRGAGSELLGLNYAYYWGMAVGSPFSLIALLLHPFIIDLVKNLLVKIFWTFGFVVFLVWHFVFAGVVLSTASITIFDTNNLEGALTANDLGLIFTGALGSVIFAGVSTAILYARDFVQVEEVKYD</sequence>
<dbReference type="GO" id="GO:0000712">
    <property type="term" value="P:resolution of meiotic recombination intermediates"/>
    <property type="evidence" value="ECO:0007669"/>
    <property type="project" value="TreeGrafter"/>
</dbReference>
<evidence type="ECO:0000256" key="8">
    <source>
        <dbReference type="SAM" id="MobiDB-lite"/>
    </source>
</evidence>
<evidence type="ECO:0000256" key="5">
    <source>
        <dbReference type="ARBA" id="ARBA00023204"/>
    </source>
</evidence>
<feature type="region of interest" description="Disordered" evidence="8">
    <location>
        <begin position="1"/>
        <end position="32"/>
    </location>
</feature>
<keyword evidence="9" id="KW-0472">Membrane</keyword>
<dbReference type="GO" id="GO:0006260">
    <property type="term" value="P:DNA replication"/>
    <property type="evidence" value="ECO:0007669"/>
    <property type="project" value="InterPro"/>
</dbReference>
<feature type="compositionally biased region" description="Polar residues" evidence="8">
    <location>
        <begin position="493"/>
        <end position="515"/>
    </location>
</feature>
<dbReference type="Pfam" id="PF09494">
    <property type="entry name" value="Slx4"/>
    <property type="match status" value="1"/>
</dbReference>
<feature type="domain" description="BTB" evidence="10">
    <location>
        <begin position="302"/>
        <end position="365"/>
    </location>
</feature>
<accession>A0AA96MLT9</accession>
<keyword evidence="11" id="KW-0540">Nuclease</keyword>
<dbReference type="InterPro" id="IPR000210">
    <property type="entry name" value="BTB/POZ_dom"/>
</dbReference>
<feature type="region of interest" description="Disordered" evidence="8">
    <location>
        <begin position="44"/>
        <end position="63"/>
    </location>
</feature>
<organism evidence="11">
    <name type="scientific">Halisarca dujardinii</name>
    <name type="common">Dujardin's slime sponge</name>
    <dbReference type="NCBI Taxonomy" id="2583056"/>
    <lineage>
        <taxon>Eukaryota</taxon>
        <taxon>Metazoa</taxon>
        <taxon>Porifera</taxon>
        <taxon>Demospongiae</taxon>
        <taxon>Verongimorpha</taxon>
        <taxon>Chondrillida</taxon>
        <taxon>Halisarcidae</taxon>
        <taxon>Halisarca</taxon>
    </lineage>
</organism>
<dbReference type="Gene3D" id="3.30.710.10">
    <property type="entry name" value="Potassium Channel Kv1.1, Chain A"/>
    <property type="match status" value="1"/>
</dbReference>